<reference evidence="2 3" key="1">
    <citation type="submission" date="2015-11" db="EMBL/GenBank/DDBJ databases">
        <authorList>
            <person name="Lin W."/>
        </authorList>
    </citation>
    <scope>NUCLEOTIDE SEQUENCE [LARGE SCALE GENOMIC DNA]</scope>
    <source>
        <strain evidence="2 3">HCH-1</strain>
    </source>
</reference>
<dbReference type="Gene3D" id="1.10.238.10">
    <property type="entry name" value="EF-hand"/>
    <property type="match status" value="2"/>
</dbReference>
<gene>
    <name evidence="2" type="ORF">ASN18_1123</name>
</gene>
<keyword evidence="3" id="KW-1185">Reference proteome</keyword>
<feature type="domain" description="EF-hand" evidence="1">
    <location>
        <begin position="104"/>
        <end position="123"/>
    </location>
</feature>
<dbReference type="Proteomes" id="UP000060487">
    <property type="component" value="Unassembled WGS sequence"/>
</dbReference>
<protein>
    <recommendedName>
        <fullName evidence="1">EF-hand domain-containing protein</fullName>
    </recommendedName>
</protein>
<accession>A0ABR5SGV8</accession>
<organism evidence="2 3">
    <name type="scientific">Candidatus Magnetominusculus xianensis</name>
    <dbReference type="NCBI Taxonomy" id="1748249"/>
    <lineage>
        <taxon>Bacteria</taxon>
        <taxon>Pseudomonadati</taxon>
        <taxon>Nitrospirota</taxon>
        <taxon>Nitrospiria</taxon>
        <taxon>Nitrospirales</taxon>
        <taxon>Nitrospiraceae</taxon>
        <taxon>Candidatus Magnetominusculus</taxon>
    </lineage>
</organism>
<dbReference type="RefSeq" id="WP_085051767.1">
    <property type="nucleotide sequence ID" value="NZ_LNQR01000035.1"/>
</dbReference>
<dbReference type="PROSITE" id="PS00018">
    <property type="entry name" value="EF_HAND_1"/>
    <property type="match status" value="1"/>
</dbReference>
<evidence type="ECO:0000259" key="1">
    <source>
        <dbReference type="Pfam" id="PF13202"/>
    </source>
</evidence>
<dbReference type="InterPro" id="IPR018247">
    <property type="entry name" value="EF_Hand_1_Ca_BS"/>
</dbReference>
<comment type="caution">
    <text evidence="2">The sequence shown here is derived from an EMBL/GenBank/DDBJ whole genome shotgun (WGS) entry which is preliminary data.</text>
</comment>
<sequence>MIGFGAVTGLVSSALSSMFAAKEGKSDVASNNSDFLKTFEQQTQQKTSDLIKTLDKNGDSVLSADEIGLSQKEFASIDTNADSKLDANELNAAYIKKEITTATQDLIKTYDINGDGKLTETEMNISPEAFSAIDTAAKGAVGIQELMAAHPMNSLMAKFSSTANSLTSAANNVQSLDLTA</sequence>
<dbReference type="InterPro" id="IPR011992">
    <property type="entry name" value="EF-hand-dom_pair"/>
</dbReference>
<dbReference type="EMBL" id="LNQR01000035">
    <property type="protein sequence ID" value="KWT90530.1"/>
    <property type="molecule type" value="Genomic_DNA"/>
</dbReference>
<dbReference type="InterPro" id="IPR002048">
    <property type="entry name" value="EF_hand_dom"/>
</dbReference>
<evidence type="ECO:0000313" key="2">
    <source>
        <dbReference type="EMBL" id="KWT90530.1"/>
    </source>
</evidence>
<name>A0ABR5SGV8_9BACT</name>
<proteinExistence type="predicted"/>
<dbReference type="Pfam" id="PF13202">
    <property type="entry name" value="EF-hand_5"/>
    <property type="match status" value="1"/>
</dbReference>
<dbReference type="SUPFAM" id="SSF47473">
    <property type="entry name" value="EF-hand"/>
    <property type="match status" value="1"/>
</dbReference>
<evidence type="ECO:0000313" key="3">
    <source>
        <dbReference type="Proteomes" id="UP000060487"/>
    </source>
</evidence>